<dbReference type="Gene3D" id="1.20.1250.20">
    <property type="entry name" value="MFS general substrate transporter like domains"/>
    <property type="match status" value="1"/>
</dbReference>
<dbReference type="Pfam" id="PF07690">
    <property type="entry name" value="MFS_1"/>
    <property type="match status" value="1"/>
</dbReference>
<feature type="transmembrane region" description="Helical" evidence="6">
    <location>
        <begin position="281"/>
        <end position="302"/>
    </location>
</feature>
<dbReference type="EMBL" id="JABEXW010000256">
    <property type="protein sequence ID" value="KAF4967054.1"/>
    <property type="molecule type" value="Genomic_DNA"/>
</dbReference>
<feature type="transmembrane region" description="Helical" evidence="6">
    <location>
        <begin position="498"/>
        <end position="516"/>
    </location>
</feature>
<keyword evidence="5" id="KW-0325">Glycoprotein</keyword>
<keyword evidence="9" id="KW-1185">Reference proteome</keyword>
<feature type="transmembrane region" description="Helical" evidence="6">
    <location>
        <begin position="385"/>
        <end position="405"/>
    </location>
</feature>
<name>A0A8H4XAH9_9HYPO</name>
<protein>
    <recommendedName>
        <fullName evidence="7">Major facilitator superfamily (MFS) profile domain-containing protein</fullName>
    </recommendedName>
</protein>
<organism evidence="8 9">
    <name type="scientific">Fusarium sarcochroum</name>
    <dbReference type="NCBI Taxonomy" id="1208366"/>
    <lineage>
        <taxon>Eukaryota</taxon>
        <taxon>Fungi</taxon>
        <taxon>Dikarya</taxon>
        <taxon>Ascomycota</taxon>
        <taxon>Pezizomycotina</taxon>
        <taxon>Sordariomycetes</taxon>
        <taxon>Hypocreomycetidae</taxon>
        <taxon>Hypocreales</taxon>
        <taxon>Nectriaceae</taxon>
        <taxon>Fusarium</taxon>
        <taxon>Fusarium lateritium species complex</taxon>
    </lineage>
</organism>
<dbReference type="PROSITE" id="PS50850">
    <property type="entry name" value="MFS"/>
    <property type="match status" value="1"/>
</dbReference>
<dbReference type="Proteomes" id="UP000622797">
    <property type="component" value="Unassembled WGS sequence"/>
</dbReference>
<feature type="transmembrane region" description="Helical" evidence="6">
    <location>
        <begin position="53"/>
        <end position="78"/>
    </location>
</feature>
<dbReference type="InterPro" id="IPR011701">
    <property type="entry name" value="MFS"/>
</dbReference>
<feature type="transmembrane region" description="Helical" evidence="6">
    <location>
        <begin position="322"/>
        <end position="347"/>
    </location>
</feature>
<feature type="transmembrane region" description="Helical" evidence="6">
    <location>
        <begin position="359"/>
        <end position="379"/>
    </location>
</feature>
<evidence type="ECO:0000259" key="7">
    <source>
        <dbReference type="PROSITE" id="PS50850"/>
    </source>
</evidence>
<dbReference type="GO" id="GO:0022857">
    <property type="term" value="F:transmembrane transporter activity"/>
    <property type="evidence" value="ECO:0007669"/>
    <property type="project" value="InterPro"/>
</dbReference>
<feature type="transmembrane region" description="Helical" evidence="6">
    <location>
        <begin position="458"/>
        <end position="477"/>
    </location>
</feature>
<dbReference type="AlphaFoldDB" id="A0A8H4XAH9"/>
<evidence type="ECO:0000256" key="3">
    <source>
        <dbReference type="ARBA" id="ARBA00022989"/>
    </source>
</evidence>
<evidence type="ECO:0000256" key="6">
    <source>
        <dbReference type="SAM" id="Phobius"/>
    </source>
</evidence>
<dbReference type="OrthoDB" id="2130629at2759"/>
<evidence type="ECO:0000256" key="5">
    <source>
        <dbReference type="ARBA" id="ARBA00023180"/>
    </source>
</evidence>
<keyword evidence="4 6" id="KW-0472">Membrane</keyword>
<feature type="transmembrane region" description="Helical" evidence="6">
    <location>
        <begin position="90"/>
        <end position="111"/>
    </location>
</feature>
<reference evidence="8" key="1">
    <citation type="journal article" date="2020" name="BMC Genomics">
        <title>Correction to: Identification and distribution of gene clusters required for synthesis of sphingolipid metabolism inhibitors in diverse species of the filamentous fungus Fusarium.</title>
        <authorList>
            <person name="Kim H.S."/>
            <person name="Lohmar J.M."/>
            <person name="Busman M."/>
            <person name="Brown D.W."/>
            <person name="Naumann T.A."/>
            <person name="Divon H.H."/>
            <person name="Lysoe E."/>
            <person name="Uhlig S."/>
            <person name="Proctor R.H."/>
        </authorList>
    </citation>
    <scope>NUCLEOTIDE SEQUENCE</scope>
    <source>
        <strain evidence="8">NRRL 20472</strain>
    </source>
</reference>
<proteinExistence type="predicted"/>
<feature type="domain" description="Major facilitator superfamily (MFS) profile" evidence="7">
    <location>
        <begin position="53"/>
        <end position="520"/>
    </location>
</feature>
<dbReference type="InterPro" id="IPR036259">
    <property type="entry name" value="MFS_trans_sf"/>
</dbReference>
<dbReference type="PANTHER" id="PTHR42718:SF27">
    <property type="entry name" value="TRANSPORTER, PUTATIVE-RELATED"/>
    <property type="match status" value="1"/>
</dbReference>
<evidence type="ECO:0000256" key="4">
    <source>
        <dbReference type="ARBA" id="ARBA00023136"/>
    </source>
</evidence>
<sequence length="527" mass="56066">MAAQTTSTSTYRQAHENVLELSVSLAPQGSNPIIQLEPELAASRTSRLQKVAVVVQLSGVIFASSLSNGLVIVALPAITRDLELPPSLAFWPVSVSGLATASTLLLAGSIADAVGTRGPDLIGCFANGALMIGCGLVQKGTELVALRALQGVGLAMHLACSVSIMTSVLPQGKGRNLAFSCLGLSQPLGFSFGLVLGGILVDTIGWRAGWFLAGGCTLLFAIIGLWAIPQSTTNRNASNVIQDVKEKVDWVGAGLASTAMTLMCYLLAILSADVSRIKEPLSVCFLCLSLVTAFSFVCWMHYRVKNDMVALIPNKLWRNATFSSICSTIALSFAVVNSMELFCSLFFQEVQHLSAIQASIRIIPGTILGTVVNLVNGFFVHKVPAFWIVTTTSILSAIAPLLMAVIQPSWPYWGNSFLAQLLQPICCNALFTIGLIVITDIFPTDTQALAGAVFNTASQFGSAIILAILQVISALVSKQEEEEKSEADAKMEGYRASFWAMFGLMISCTTIGMFGLRKIGKVGLKKD</sequence>
<evidence type="ECO:0000313" key="8">
    <source>
        <dbReference type="EMBL" id="KAF4967054.1"/>
    </source>
</evidence>
<reference evidence="8" key="2">
    <citation type="submission" date="2020-05" db="EMBL/GenBank/DDBJ databases">
        <authorList>
            <person name="Kim H.-S."/>
            <person name="Proctor R.H."/>
            <person name="Brown D.W."/>
        </authorList>
    </citation>
    <scope>NUCLEOTIDE SEQUENCE</scope>
    <source>
        <strain evidence="8">NRRL 20472</strain>
    </source>
</reference>
<dbReference type="GO" id="GO:0016020">
    <property type="term" value="C:membrane"/>
    <property type="evidence" value="ECO:0007669"/>
    <property type="project" value="UniProtKB-SubCell"/>
</dbReference>
<gene>
    <name evidence="8" type="ORF">FSARC_5345</name>
</gene>
<keyword evidence="3 6" id="KW-1133">Transmembrane helix</keyword>
<evidence type="ECO:0000313" key="9">
    <source>
        <dbReference type="Proteomes" id="UP000622797"/>
    </source>
</evidence>
<dbReference type="InterPro" id="IPR020846">
    <property type="entry name" value="MFS_dom"/>
</dbReference>
<accession>A0A8H4XAH9</accession>
<dbReference type="SUPFAM" id="SSF103473">
    <property type="entry name" value="MFS general substrate transporter"/>
    <property type="match status" value="1"/>
</dbReference>
<evidence type="ECO:0000256" key="2">
    <source>
        <dbReference type="ARBA" id="ARBA00022692"/>
    </source>
</evidence>
<evidence type="ECO:0000256" key="1">
    <source>
        <dbReference type="ARBA" id="ARBA00004141"/>
    </source>
</evidence>
<feature type="transmembrane region" description="Helical" evidence="6">
    <location>
        <begin position="248"/>
        <end position="269"/>
    </location>
</feature>
<comment type="subcellular location">
    <subcellularLocation>
        <location evidence="1">Membrane</location>
        <topology evidence="1">Multi-pass membrane protein</topology>
    </subcellularLocation>
</comment>
<comment type="caution">
    <text evidence="8">The sequence shown here is derived from an EMBL/GenBank/DDBJ whole genome shotgun (WGS) entry which is preliminary data.</text>
</comment>
<feature type="transmembrane region" description="Helical" evidence="6">
    <location>
        <begin position="208"/>
        <end position="228"/>
    </location>
</feature>
<dbReference type="Gene3D" id="1.20.1720.10">
    <property type="entry name" value="Multidrug resistance protein D"/>
    <property type="match status" value="1"/>
</dbReference>
<dbReference type="PANTHER" id="PTHR42718">
    <property type="entry name" value="MAJOR FACILITATOR SUPERFAMILY MULTIDRUG TRANSPORTER MFSC"/>
    <property type="match status" value="1"/>
</dbReference>
<feature type="transmembrane region" description="Helical" evidence="6">
    <location>
        <begin position="417"/>
        <end position="438"/>
    </location>
</feature>
<feature type="transmembrane region" description="Helical" evidence="6">
    <location>
        <begin position="177"/>
        <end position="201"/>
    </location>
</feature>
<keyword evidence="2 6" id="KW-0812">Transmembrane</keyword>